<sequence>MTVLVNGTPVVHILGSFYLVLYVLQTFLQMFKASEPVWRHLLRFRYGDITPSACWWYIDWGLFIALLF</sequence>
<keyword evidence="1" id="KW-0472">Membrane</keyword>
<dbReference type="AlphaFoldDB" id="A0AAW2VRA2"/>
<organism evidence="2">
    <name type="scientific">Sesamum radiatum</name>
    <name type="common">Black benniseed</name>
    <dbReference type="NCBI Taxonomy" id="300843"/>
    <lineage>
        <taxon>Eukaryota</taxon>
        <taxon>Viridiplantae</taxon>
        <taxon>Streptophyta</taxon>
        <taxon>Embryophyta</taxon>
        <taxon>Tracheophyta</taxon>
        <taxon>Spermatophyta</taxon>
        <taxon>Magnoliopsida</taxon>
        <taxon>eudicotyledons</taxon>
        <taxon>Gunneridae</taxon>
        <taxon>Pentapetalae</taxon>
        <taxon>asterids</taxon>
        <taxon>lamiids</taxon>
        <taxon>Lamiales</taxon>
        <taxon>Pedaliaceae</taxon>
        <taxon>Sesamum</taxon>
    </lineage>
</organism>
<keyword evidence="1" id="KW-0812">Transmembrane</keyword>
<gene>
    <name evidence="2" type="ORF">Sradi_0688200</name>
</gene>
<reference evidence="2" key="2">
    <citation type="journal article" date="2024" name="Plant">
        <title>Genomic evolution and insights into agronomic trait innovations of Sesamum species.</title>
        <authorList>
            <person name="Miao H."/>
            <person name="Wang L."/>
            <person name="Qu L."/>
            <person name="Liu H."/>
            <person name="Sun Y."/>
            <person name="Le M."/>
            <person name="Wang Q."/>
            <person name="Wei S."/>
            <person name="Zheng Y."/>
            <person name="Lin W."/>
            <person name="Duan Y."/>
            <person name="Cao H."/>
            <person name="Xiong S."/>
            <person name="Wang X."/>
            <person name="Wei L."/>
            <person name="Li C."/>
            <person name="Ma Q."/>
            <person name="Ju M."/>
            <person name="Zhao R."/>
            <person name="Li G."/>
            <person name="Mu C."/>
            <person name="Tian Q."/>
            <person name="Mei H."/>
            <person name="Zhang T."/>
            <person name="Gao T."/>
            <person name="Zhang H."/>
        </authorList>
    </citation>
    <scope>NUCLEOTIDE SEQUENCE</scope>
    <source>
        <strain evidence="2">G02</strain>
    </source>
</reference>
<accession>A0AAW2VRA2</accession>
<evidence type="ECO:0000256" key="1">
    <source>
        <dbReference type="SAM" id="Phobius"/>
    </source>
</evidence>
<feature type="transmembrane region" description="Helical" evidence="1">
    <location>
        <begin position="12"/>
        <end position="31"/>
    </location>
</feature>
<reference evidence="2" key="1">
    <citation type="submission" date="2020-06" db="EMBL/GenBank/DDBJ databases">
        <authorList>
            <person name="Li T."/>
            <person name="Hu X."/>
            <person name="Zhang T."/>
            <person name="Song X."/>
            <person name="Zhang H."/>
            <person name="Dai N."/>
            <person name="Sheng W."/>
            <person name="Hou X."/>
            <person name="Wei L."/>
        </authorList>
    </citation>
    <scope>NUCLEOTIDE SEQUENCE</scope>
    <source>
        <strain evidence="2">G02</strain>
        <tissue evidence="2">Leaf</tissue>
    </source>
</reference>
<proteinExistence type="predicted"/>
<name>A0AAW2VRA2_SESRA</name>
<evidence type="ECO:0000313" key="2">
    <source>
        <dbReference type="EMBL" id="KAL0430622.1"/>
    </source>
</evidence>
<comment type="caution">
    <text evidence="2">The sequence shown here is derived from an EMBL/GenBank/DDBJ whole genome shotgun (WGS) entry which is preliminary data.</text>
</comment>
<dbReference type="EMBL" id="JACGWJ010000003">
    <property type="protein sequence ID" value="KAL0430622.1"/>
    <property type="molecule type" value="Genomic_DNA"/>
</dbReference>
<keyword evidence="1" id="KW-1133">Transmembrane helix</keyword>
<protein>
    <submittedName>
        <fullName evidence="2">Uncharacterized protein</fullName>
    </submittedName>
</protein>